<accession>A0A2G1VQ89</accession>
<organism evidence="2 3">
    <name type="scientific">Leeuwenhoekiella nanhaiensis</name>
    <dbReference type="NCBI Taxonomy" id="1655491"/>
    <lineage>
        <taxon>Bacteria</taxon>
        <taxon>Pseudomonadati</taxon>
        <taxon>Bacteroidota</taxon>
        <taxon>Flavobacteriia</taxon>
        <taxon>Flavobacteriales</taxon>
        <taxon>Flavobacteriaceae</taxon>
        <taxon>Leeuwenhoekiella</taxon>
    </lineage>
</organism>
<comment type="caution">
    <text evidence="2">The sequence shown here is derived from an EMBL/GenBank/DDBJ whole genome shotgun (WGS) entry which is preliminary data.</text>
</comment>
<keyword evidence="3" id="KW-1185">Reference proteome</keyword>
<dbReference type="Proteomes" id="UP000229433">
    <property type="component" value="Unassembled WGS sequence"/>
</dbReference>
<evidence type="ECO:0008006" key="4">
    <source>
        <dbReference type="Google" id="ProtNLM"/>
    </source>
</evidence>
<dbReference type="PROSITE" id="PS51257">
    <property type="entry name" value="PROKAR_LIPOPROTEIN"/>
    <property type="match status" value="1"/>
</dbReference>
<feature type="signal peptide" evidence="1">
    <location>
        <begin position="1"/>
        <end position="25"/>
    </location>
</feature>
<dbReference type="RefSeq" id="WP_099646551.1">
    <property type="nucleotide sequence ID" value="NZ_KZ319292.1"/>
</dbReference>
<sequence length="401" mass="44748">MKYLKYIFFSTSILLWSLSCSPEDAKEEPKEDPVVELNLATVKTNEVSDVDAYKATISAKVEDDGGSTIKERGICYALAPSPDYSDNRATPNSFKGSGEYDINLSDLEDNTTYFVRAFATNSKGIAYGNELSFKTLNADVPKFAISETKVSGVHDIWVETTLIETGDANIKEVGIVYGTTGDLNIETNLVVVQEEVKAKYLSRMTKLEEKTTYYFKAYAVTDNDDVFYSEPETFETINSGDFTYTINGYNENNAVFVRLKNAIERVQYYYNNFTSIKKHVWVNYVPGVTTADANFDGWIRFGSNQSYQQTGTALHEVAHTVGVGTHSKWNELLEGGIYQGSRANQILKLLIQDEDAAIKGDGLHFWPFGINGAHEDDGQDMTYIINTLIIQGMRADGLPIN</sequence>
<feature type="chain" id="PRO_5013605517" description="Fibronectin type-III domain-containing protein" evidence="1">
    <location>
        <begin position="26"/>
        <end position="401"/>
    </location>
</feature>
<dbReference type="EMBL" id="NQXA01000010">
    <property type="protein sequence ID" value="PHQ28936.1"/>
    <property type="molecule type" value="Genomic_DNA"/>
</dbReference>
<reference evidence="2 3" key="1">
    <citation type="submission" date="2017-08" db="EMBL/GenBank/DDBJ databases">
        <title>The whole genome shortgun sequences of strain Leeuwenhoekiella nanhaiensis G18 from the South China Sea.</title>
        <authorList>
            <person name="Liu Q."/>
        </authorList>
    </citation>
    <scope>NUCLEOTIDE SEQUENCE [LARGE SCALE GENOMIC DNA]</scope>
    <source>
        <strain evidence="2 3">G18</strain>
    </source>
</reference>
<proteinExistence type="predicted"/>
<dbReference type="OrthoDB" id="9765957at2"/>
<name>A0A2G1VQ89_9FLAO</name>
<keyword evidence="1" id="KW-0732">Signal</keyword>
<protein>
    <recommendedName>
        <fullName evidence="4">Fibronectin type-III domain-containing protein</fullName>
    </recommendedName>
</protein>
<evidence type="ECO:0000313" key="2">
    <source>
        <dbReference type="EMBL" id="PHQ28936.1"/>
    </source>
</evidence>
<dbReference type="AlphaFoldDB" id="A0A2G1VQ89"/>
<dbReference type="InterPro" id="IPR036116">
    <property type="entry name" value="FN3_sf"/>
</dbReference>
<evidence type="ECO:0000256" key="1">
    <source>
        <dbReference type="SAM" id="SignalP"/>
    </source>
</evidence>
<dbReference type="SUPFAM" id="SSF49265">
    <property type="entry name" value="Fibronectin type III"/>
    <property type="match status" value="1"/>
</dbReference>
<dbReference type="InterPro" id="IPR013783">
    <property type="entry name" value="Ig-like_fold"/>
</dbReference>
<evidence type="ECO:0000313" key="3">
    <source>
        <dbReference type="Proteomes" id="UP000229433"/>
    </source>
</evidence>
<gene>
    <name evidence="2" type="ORF">CJ305_12145</name>
</gene>
<dbReference type="Gene3D" id="2.60.40.10">
    <property type="entry name" value="Immunoglobulins"/>
    <property type="match status" value="1"/>
</dbReference>